<evidence type="ECO:0000256" key="3">
    <source>
        <dbReference type="ARBA" id="ARBA00023288"/>
    </source>
</evidence>
<feature type="domain" description="HMA" evidence="8">
    <location>
        <begin position="22"/>
        <end position="87"/>
    </location>
</feature>
<reference evidence="10 11" key="1">
    <citation type="submission" date="2025-04" db="UniProtKB">
        <authorList>
            <consortium name="RefSeq"/>
        </authorList>
    </citation>
    <scope>IDENTIFICATION</scope>
    <source>
        <tissue evidence="10 11">Fruit stalk</tissue>
    </source>
</reference>
<dbReference type="AlphaFoldDB" id="A0A6P5ZZL1"/>
<feature type="chain" id="PRO_5044649142" evidence="7">
    <location>
        <begin position="16"/>
        <end position="214"/>
    </location>
</feature>
<evidence type="ECO:0000256" key="6">
    <source>
        <dbReference type="SAM" id="MobiDB-lite"/>
    </source>
</evidence>
<keyword evidence="9" id="KW-1185">Reference proteome</keyword>
<dbReference type="PROSITE" id="PS50846">
    <property type="entry name" value="HMA_2"/>
    <property type="match status" value="1"/>
</dbReference>
<dbReference type="GO" id="GO:0046872">
    <property type="term" value="F:metal ion binding"/>
    <property type="evidence" value="ECO:0007669"/>
    <property type="project" value="UniProtKB-KW"/>
</dbReference>
<proteinExistence type="inferred from homology"/>
<dbReference type="KEGG" id="dzi:111305169"/>
<organism evidence="9 11">
    <name type="scientific">Durio zibethinus</name>
    <name type="common">Durian</name>
    <dbReference type="NCBI Taxonomy" id="66656"/>
    <lineage>
        <taxon>Eukaryota</taxon>
        <taxon>Viridiplantae</taxon>
        <taxon>Streptophyta</taxon>
        <taxon>Embryophyta</taxon>
        <taxon>Tracheophyta</taxon>
        <taxon>Spermatophyta</taxon>
        <taxon>Magnoliopsida</taxon>
        <taxon>eudicotyledons</taxon>
        <taxon>Gunneridae</taxon>
        <taxon>Pentapetalae</taxon>
        <taxon>rosids</taxon>
        <taxon>malvids</taxon>
        <taxon>Malvales</taxon>
        <taxon>Malvaceae</taxon>
        <taxon>Helicteroideae</taxon>
        <taxon>Durio</taxon>
    </lineage>
</organism>
<dbReference type="CDD" id="cd00371">
    <property type="entry name" value="HMA"/>
    <property type="match status" value="1"/>
</dbReference>
<dbReference type="OrthoDB" id="1110082at2759"/>
<dbReference type="PANTHER" id="PTHR45868">
    <property type="entry name" value="HEAVY METAL-ASSOCIATED ISOPRENYLATED PLANT PROTEIN 33-RELATED"/>
    <property type="match status" value="1"/>
</dbReference>
<feature type="compositionally biased region" description="Pro residues" evidence="6">
    <location>
        <begin position="202"/>
        <end position="214"/>
    </location>
</feature>
<evidence type="ECO:0000313" key="10">
    <source>
        <dbReference type="RefSeq" id="XP_022758163.1"/>
    </source>
</evidence>
<dbReference type="Pfam" id="PF00403">
    <property type="entry name" value="HMA"/>
    <property type="match status" value="1"/>
</dbReference>
<evidence type="ECO:0000256" key="2">
    <source>
        <dbReference type="ARBA" id="ARBA00022723"/>
    </source>
</evidence>
<keyword evidence="3" id="KW-0449">Lipoprotein</keyword>
<dbReference type="InterPro" id="IPR036163">
    <property type="entry name" value="HMA_dom_sf"/>
</dbReference>
<sequence>MHLFFLICLVPIVSFSWFSISLQTCVLKVNIQCCAACPKKVKKKLQKINGVYAIDIDTKNGMVSVRGIVQPSILIQTISEKVGKKAELYSFEKNPKIQNEMLDQGNSCSACKYEEKNQTCSFTTDESNDHDQAVLNEVKDPIPEVPEGSLSWHQTQHRLRKKKHRFAGWIGKKSTVEPRMFGNFGGPRPGYSRLPHAATVPPLSPPTLPPPSYR</sequence>
<dbReference type="Gene3D" id="3.30.70.100">
    <property type="match status" value="1"/>
</dbReference>
<dbReference type="RefSeq" id="XP_022758164.1">
    <property type="nucleotide sequence ID" value="XM_022902429.1"/>
</dbReference>
<accession>A0A6P5ZZL1</accession>
<feature type="signal peptide" evidence="7">
    <location>
        <begin position="1"/>
        <end position="15"/>
    </location>
</feature>
<evidence type="ECO:0000313" key="11">
    <source>
        <dbReference type="RefSeq" id="XP_022758164.1"/>
    </source>
</evidence>
<keyword evidence="4" id="KW-0636">Prenylation</keyword>
<gene>
    <name evidence="10 11" type="primary">LOC111305169</name>
</gene>
<dbReference type="PANTHER" id="PTHR45868:SF13">
    <property type="entry name" value="HMA DOMAIN-CONTAINING PROTEIN"/>
    <property type="match status" value="1"/>
</dbReference>
<dbReference type="GeneID" id="111305169"/>
<keyword evidence="2" id="KW-0479">Metal-binding</keyword>
<dbReference type="SUPFAM" id="SSF55008">
    <property type="entry name" value="HMA, heavy metal-associated domain"/>
    <property type="match status" value="1"/>
</dbReference>
<evidence type="ECO:0000256" key="7">
    <source>
        <dbReference type="SAM" id="SignalP"/>
    </source>
</evidence>
<evidence type="ECO:0000259" key="8">
    <source>
        <dbReference type="PROSITE" id="PS50846"/>
    </source>
</evidence>
<name>A0A6P5ZZL1_DURZI</name>
<dbReference type="RefSeq" id="XP_022758163.1">
    <property type="nucleotide sequence ID" value="XM_022902428.1"/>
</dbReference>
<evidence type="ECO:0000256" key="4">
    <source>
        <dbReference type="ARBA" id="ARBA00023289"/>
    </source>
</evidence>
<protein>
    <submittedName>
        <fullName evidence="10 11">Heavy metal-associated isoprenylated plant protein 35-like isoform X1</fullName>
    </submittedName>
</protein>
<dbReference type="Proteomes" id="UP000515121">
    <property type="component" value="Unplaced"/>
</dbReference>
<evidence type="ECO:0000256" key="5">
    <source>
        <dbReference type="ARBA" id="ARBA00024045"/>
    </source>
</evidence>
<evidence type="ECO:0000313" key="9">
    <source>
        <dbReference type="Proteomes" id="UP000515121"/>
    </source>
</evidence>
<evidence type="ECO:0000256" key="1">
    <source>
        <dbReference type="ARBA" id="ARBA00022481"/>
    </source>
</evidence>
<feature type="region of interest" description="Disordered" evidence="6">
    <location>
        <begin position="182"/>
        <end position="214"/>
    </location>
</feature>
<keyword evidence="1" id="KW-0488">Methylation</keyword>
<dbReference type="InterPro" id="IPR006121">
    <property type="entry name" value="HMA_dom"/>
</dbReference>
<keyword evidence="7" id="KW-0732">Signal</keyword>
<comment type="similarity">
    <text evidence="5">Belongs to the HIPP family.</text>
</comment>